<proteinExistence type="predicted"/>
<dbReference type="OrthoDB" id="2678531at2"/>
<comment type="caution">
    <text evidence="1">The sequence shown here is derived from an EMBL/GenBank/DDBJ whole genome shotgun (WGS) entry which is preliminary data.</text>
</comment>
<dbReference type="Proteomes" id="UP000318521">
    <property type="component" value="Unassembled WGS sequence"/>
</dbReference>
<dbReference type="EMBL" id="VLXZ01000020">
    <property type="protein sequence ID" value="TSB44760.1"/>
    <property type="molecule type" value="Genomic_DNA"/>
</dbReference>
<keyword evidence="2" id="KW-1185">Reference proteome</keyword>
<evidence type="ECO:0008006" key="3">
    <source>
        <dbReference type="Google" id="ProtNLM"/>
    </source>
</evidence>
<dbReference type="SUPFAM" id="SSF55729">
    <property type="entry name" value="Acyl-CoA N-acyltransferases (Nat)"/>
    <property type="match status" value="1"/>
</dbReference>
<reference evidence="1 2" key="1">
    <citation type="submission" date="2019-07" db="EMBL/GenBank/DDBJ databases">
        <authorList>
            <person name="Park Y.J."/>
            <person name="Jeong S.E."/>
            <person name="Jung H.S."/>
        </authorList>
    </citation>
    <scope>NUCLEOTIDE SEQUENCE [LARGE SCALE GENOMIC DNA]</scope>
    <source>
        <strain evidence="2">P16(2019)</strain>
    </source>
</reference>
<accession>A0A553ZTH0</accession>
<evidence type="ECO:0000313" key="1">
    <source>
        <dbReference type="EMBL" id="TSB44760.1"/>
    </source>
</evidence>
<dbReference type="RefSeq" id="WP_143850607.1">
    <property type="nucleotide sequence ID" value="NZ_VLXZ01000020.1"/>
</dbReference>
<organism evidence="1 2">
    <name type="scientific">Alkalicoccobacillus porphyridii</name>
    <dbReference type="NCBI Taxonomy" id="2597270"/>
    <lineage>
        <taxon>Bacteria</taxon>
        <taxon>Bacillati</taxon>
        <taxon>Bacillota</taxon>
        <taxon>Bacilli</taxon>
        <taxon>Bacillales</taxon>
        <taxon>Bacillaceae</taxon>
        <taxon>Alkalicoccobacillus</taxon>
    </lineage>
</organism>
<dbReference type="InterPro" id="IPR016181">
    <property type="entry name" value="Acyl_CoA_acyltransferase"/>
</dbReference>
<sequence>MTMVFRQAQDRDLLYIQKMLAKAGMKEEDVRNITRFFLVAETIHNDIVGIIGLEPVGEYGLLRSLVLEAGAFTPAKGLGFLEAALAYGRKLELKEVFLLTKQAGAFFTQLDFKQVEPEEVPIEIKRLSHFQQFEGQDVSIFACALLEQPCE</sequence>
<name>A0A553ZTH0_9BACI</name>
<gene>
    <name evidence="1" type="ORF">FN960_19820</name>
</gene>
<dbReference type="Gene3D" id="3.40.630.30">
    <property type="match status" value="1"/>
</dbReference>
<protein>
    <recommendedName>
        <fullName evidence="3">GNAT family N-acetyltransferase</fullName>
    </recommendedName>
</protein>
<evidence type="ECO:0000313" key="2">
    <source>
        <dbReference type="Proteomes" id="UP000318521"/>
    </source>
</evidence>
<dbReference type="AlphaFoldDB" id="A0A553ZTH0"/>